<dbReference type="OrthoDB" id="3202607at2759"/>
<keyword evidence="2" id="KW-1185">Reference proteome</keyword>
<sequence>MVEHNTGLNTAHLPSTQDGYTARLTPLTRQDTPCPLVDSASRVFAVLAGRPSDKSFDTKCKTLYQSMDHELAQLEIKKGEAKHRHGNYPAVAIGVSYGNGQTEPARLATGETGPNLEGLSHLIYSPELQWIAFYVDMAFQLWAPRLYVHYHVHVEKMYEAIPNLHRNFCCSVFPCATLNFGLKVQMFKHRNTMNLGYGWCAITALGRFDHTKGGHLVMWDAKVVIEFPPHSTVLVPSVPALSAILRLPLHSATITHLNLDISDSEQRVSFTQYCAGGSSNG</sequence>
<evidence type="ECO:0000313" key="1">
    <source>
        <dbReference type="EMBL" id="KAF9494848.1"/>
    </source>
</evidence>
<organism evidence="1 2">
    <name type="scientific">Pleurotus eryngii</name>
    <name type="common">Boletus of the steppes</name>
    <dbReference type="NCBI Taxonomy" id="5323"/>
    <lineage>
        <taxon>Eukaryota</taxon>
        <taxon>Fungi</taxon>
        <taxon>Dikarya</taxon>
        <taxon>Basidiomycota</taxon>
        <taxon>Agaricomycotina</taxon>
        <taxon>Agaricomycetes</taxon>
        <taxon>Agaricomycetidae</taxon>
        <taxon>Agaricales</taxon>
        <taxon>Pleurotineae</taxon>
        <taxon>Pleurotaceae</taxon>
        <taxon>Pleurotus</taxon>
    </lineage>
</organism>
<protein>
    <submittedName>
        <fullName evidence="1">Uncharacterized protein</fullName>
    </submittedName>
</protein>
<dbReference type="EMBL" id="MU154568">
    <property type="protein sequence ID" value="KAF9494848.1"/>
    <property type="molecule type" value="Genomic_DNA"/>
</dbReference>
<proteinExistence type="predicted"/>
<dbReference type="Proteomes" id="UP000807025">
    <property type="component" value="Unassembled WGS sequence"/>
</dbReference>
<dbReference type="AlphaFoldDB" id="A0A9P5ZXB4"/>
<accession>A0A9P5ZXB4</accession>
<name>A0A9P5ZXB4_PLEER</name>
<dbReference type="Gene3D" id="3.60.130.30">
    <property type="match status" value="1"/>
</dbReference>
<reference evidence="1" key="1">
    <citation type="submission" date="2020-11" db="EMBL/GenBank/DDBJ databases">
        <authorList>
            <consortium name="DOE Joint Genome Institute"/>
            <person name="Ahrendt S."/>
            <person name="Riley R."/>
            <person name="Andreopoulos W."/>
            <person name="Labutti K."/>
            <person name="Pangilinan J."/>
            <person name="Ruiz-Duenas F.J."/>
            <person name="Barrasa J.M."/>
            <person name="Sanchez-Garcia M."/>
            <person name="Camarero S."/>
            <person name="Miyauchi S."/>
            <person name="Serrano A."/>
            <person name="Linde D."/>
            <person name="Babiker R."/>
            <person name="Drula E."/>
            <person name="Ayuso-Fernandez I."/>
            <person name="Pacheco R."/>
            <person name="Padilla G."/>
            <person name="Ferreira P."/>
            <person name="Barriuso J."/>
            <person name="Kellner H."/>
            <person name="Castanera R."/>
            <person name="Alfaro M."/>
            <person name="Ramirez L."/>
            <person name="Pisabarro A.G."/>
            <person name="Kuo A."/>
            <person name="Tritt A."/>
            <person name="Lipzen A."/>
            <person name="He G."/>
            <person name="Yan M."/>
            <person name="Ng V."/>
            <person name="Cullen D."/>
            <person name="Martin F."/>
            <person name="Rosso M.-N."/>
            <person name="Henrissat B."/>
            <person name="Hibbett D."/>
            <person name="Martinez A.T."/>
            <person name="Grigoriev I.V."/>
        </authorList>
    </citation>
    <scope>NUCLEOTIDE SEQUENCE</scope>
    <source>
        <strain evidence="1">ATCC 90797</strain>
    </source>
</reference>
<comment type="caution">
    <text evidence="1">The sequence shown here is derived from an EMBL/GenBank/DDBJ whole genome shotgun (WGS) entry which is preliminary data.</text>
</comment>
<gene>
    <name evidence="1" type="ORF">BDN71DRAFT_1482972</name>
</gene>
<evidence type="ECO:0000313" key="2">
    <source>
        <dbReference type="Proteomes" id="UP000807025"/>
    </source>
</evidence>